<organism evidence="2 3">
    <name type="scientific">Diplocarpon coronariae</name>
    <dbReference type="NCBI Taxonomy" id="2795749"/>
    <lineage>
        <taxon>Eukaryota</taxon>
        <taxon>Fungi</taxon>
        <taxon>Dikarya</taxon>
        <taxon>Ascomycota</taxon>
        <taxon>Pezizomycotina</taxon>
        <taxon>Leotiomycetes</taxon>
        <taxon>Helotiales</taxon>
        <taxon>Drepanopezizaceae</taxon>
        <taxon>Diplocarpon</taxon>
    </lineage>
</organism>
<protein>
    <recommendedName>
        <fullName evidence="4">RRM domain-containing protein</fullName>
    </recommendedName>
</protein>
<dbReference type="Proteomes" id="UP000242519">
    <property type="component" value="Unassembled WGS sequence"/>
</dbReference>
<reference evidence="2 3" key="1">
    <citation type="submission" date="2017-04" db="EMBL/GenBank/DDBJ databases">
        <title>Draft genome sequence of Marssonina coronaria NL1: causal agent of apple blotch.</title>
        <authorList>
            <person name="Cheng Q."/>
        </authorList>
    </citation>
    <scope>NUCLEOTIDE SEQUENCE [LARGE SCALE GENOMIC DNA]</scope>
    <source>
        <strain evidence="2 3">NL1</strain>
    </source>
</reference>
<dbReference type="AlphaFoldDB" id="A0A218Z8G4"/>
<keyword evidence="3" id="KW-1185">Reference proteome</keyword>
<evidence type="ECO:0008006" key="4">
    <source>
        <dbReference type="Google" id="ProtNLM"/>
    </source>
</evidence>
<gene>
    <name evidence="2" type="ORF">B2J93_7553</name>
</gene>
<sequence length="500" mass="56255">MTFPQKELETAEDFTNIMFWLAVQDYERRYATDTKYASLVKDCDEQIVLGNEYNRDQKLQGDRSSKIPLKTLRRRISYVSASYLPDRLEETRRDTGIVAPSSYHSQLDVHPTLANQNLKDFGPIGSCRKANPSKNISNNWAETAAGCTADLTALRNGSTPLCSLPPYAPFARESSISGEQTSRVLLNEKPKSSPETMICDRLSEPFFSDAFDQRHAHSSWSPYQESIPLPSCASQPRKILRVDAQDKSPKCPSNSMTLGPPTPRNFMPTNMVLERDSGNPDAKKLGSMIGYRGDLNSIVSRRQIPALADAYNCTLWLCNIPPSVQICEIFDAIDTGAVSCLHMMPPDHSHSTSAAKLAFMTPEAAAIFKRRADSNEGIWFHDNRLVSRYNRQGNLRDDTSQSRCVLIEGPQNIMNTGFWYEYFQKICVFQWDRVIELPCQKPARKIMQFNFVRISGQAQACMGAIRAQEEFSGVVQPAYAADPCGNRTARIMQQQGLRIF</sequence>
<comment type="caution">
    <text evidence="2">The sequence shown here is derived from an EMBL/GenBank/DDBJ whole genome shotgun (WGS) entry which is preliminary data.</text>
</comment>
<name>A0A218Z8G4_9HELO</name>
<dbReference type="InParanoid" id="A0A218Z8G4"/>
<dbReference type="STRING" id="503106.A0A218Z8G4"/>
<dbReference type="OrthoDB" id="3508416at2759"/>
<evidence type="ECO:0000256" key="1">
    <source>
        <dbReference type="SAM" id="MobiDB-lite"/>
    </source>
</evidence>
<dbReference type="EMBL" id="MZNU01000176">
    <property type="protein sequence ID" value="OWP03535.1"/>
    <property type="molecule type" value="Genomic_DNA"/>
</dbReference>
<accession>A0A218Z8G4</accession>
<feature type="region of interest" description="Disordered" evidence="1">
    <location>
        <begin position="245"/>
        <end position="265"/>
    </location>
</feature>
<evidence type="ECO:0000313" key="2">
    <source>
        <dbReference type="EMBL" id="OWP03535.1"/>
    </source>
</evidence>
<proteinExistence type="predicted"/>
<evidence type="ECO:0000313" key="3">
    <source>
        <dbReference type="Proteomes" id="UP000242519"/>
    </source>
</evidence>